<dbReference type="PANTHER" id="PTHR43669">
    <property type="entry name" value="5-KETO-D-GLUCONATE 5-REDUCTASE"/>
    <property type="match status" value="1"/>
</dbReference>
<dbReference type="Pfam" id="PF00106">
    <property type="entry name" value="adh_short"/>
    <property type="match status" value="1"/>
</dbReference>
<dbReference type="SUPFAM" id="SSF51735">
    <property type="entry name" value="NAD(P)-binding Rossmann-fold domains"/>
    <property type="match status" value="1"/>
</dbReference>
<dbReference type="GO" id="GO:0016491">
    <property type="term" value="F:oxidoreductase activity"/>
    <property type="evidence" value="ECO:0007669"/>
    <property type="project" value="UniProtKB-KW"/>
</dbReference>
<dbReference type="AlphaFoldDB" id="A0A9W9D045"/>
<comment type="caution">
    <text evidence="4">The sequence shown here is derived from an EMBL/GenBank/DDBJ whole genome shotgun (WGS) entry which is preliminary data.</text>
</comment>
<evidence type="ECO:0008006" key="6">
    <source>
        <dbReference type="Google" id="ProtNLM"/>
    </source>
</evidence>
<dbReference type="InterPro" id="IPR020904">
    <property type="entry name" value="Sc_DH/Rdtase_CS"/>
</dbReference>
<dbReference type="InterPro" id="IPR002347">
    <property type="entry name" value="SDR_fam"/>
</dbReference>
<protein>
    <recommendedName>
        <fullName evidence="6">Oxidoreductase</fullName>
    </recommendedName>
</protein>
<gene>
    <name evidence="4" type="ORF">N0V93_000324</name>
</gene>
<keyword evidence="2" id="KW-0521">NADP</keyword>
<reference evidence="4" key="1">
    <citation type="submission" date="2022-10" db="EMBL/GenBank/DDBJ databases">
        <title>Tapping the CABI collections for fungal endophytes: first genome assemblies for Collariella, Neodidymelliopsis, Ascochyta clinopodiicola, Didymella pomorum, Didymosphaeria variabile, Neocosmospora piperis and Neocucurbitaria cava.</title>
        <authorList>
            <person name="Hill R."/>
        </authorList>
    </citation>
    <scope>NUCLEOTIDE SEQUENCE</scope>
    <source>
        <strain evidence="4">IMI 355082</strain>
    </source>
</reference>
<evidence type="ECO:0000256" key="3">
    <source>
        <dbReference type="ARBA" id="ARBA00023002"/>
    </source>
</evidence>
<dbReference type="PANTHER" id="PTHR43669:SF11">
    <property type="entry name" value="SHORT-CHAIN DEHYDROGENASE_OXIDOREDUCTASE"/>
    <property type="match status" value="1"/>
</dbReference>
<dbReference type="InterPro" id="IPR036291">
    <property type="entry name" value="NAD(P)-bd_dom_sf"/>
</dbReference>
<dbReference type="PRINTS" id="PR00081">
    <property type="entry name" value="GDHRDH"/>
</dbReference>
<proteinExistence type="inferred from homology"/>
<comment type="similarity">
    <text evidence="1">Belongs to the short-chain dehydrogenases/reductases (SDR) family.</text>
</comment>
<sequence length="270" mass="29471">MPFPHKTVLLTGATAGIGRALAERMIENGVFVIAVGRRKERLLELEQKYGPDKCVAEDFDVTDLEALPAWAEKITKAYPTLSSIILNAGIQRTLDFANPSYPDISSKVTSELTTNYTSPLLTITAFLPHLTALSSPASIILVTSGLAIVPLPRCANYCATKAALHSLAWSLRAQLGPAHPHLRVVEIMPPAVQTELHALQPELVAVGQADIGMPLGAFIDETWEALARWDAEEDEIMVKEVKGNWGHVEDARRVAFGQLQERMKAMKSKA</sequence>
<dbReference type="OrthoDB" id="37659at2759"/>
<organism evidence="4 5">
    <name type="scientific">Gnomoniopsis smithogilvyi</name>
    <dbReference type="NCBI Taxonomy" id="1191159"/>
    <lineage>
        <taxon>Eukaryota</taxon>
        <taxon>Fungi</taxon>
        <taxon>Dikarya</taxon>
        <taxon>Ascomycota</taxon>
        <taxon>Pezizomycotina</taxon>
        <taxon>Sordariomycetes</taxon>
        <taxon>Sordariomycetidae</taxon>
        <taxon>Diaporthales</taxon>
        <taxon>Gnomoniaceae</taxon>
        <taxon>Gnomoniopsis</taxon>
    </lineage>
</organism>
<dbReference type="EMBL" id="JAPEVB010000001">
    <property type="protein sequence ID" value="KAJ4396107.1"/>
    <property type="molecule type" value="Genomic_DNA"/>
</dbReference>
<keyword evidence="3" id="KW-0560">Oxidoreductase</keyword>
<name>A0A9W9D045_9PEZI</name>
<dbReference type="Proteomes" id="UP001140453">
    <property type="component" value="Unassembled WGS sequence"/>
</dbReference>
<keyword evidence="5" id="KW-1185">Reference proteome</keyword>
<evidence type="ECO:0000313" key="4">
    <source>
        <dbReference type="EMBL" id="KAJ4396107.1"/>
    </source>
</evidence>
<dbReference type="Gene3D" id="3.40.50.720">
    <property type="entry name" value="NAD(P)-binding Rossmann-like Domain"/>
    <property type="match status" value="1"/>
</dbReference>
<evidence type="ECO:0000256" key="2">
    <source>
        <dbReference type="ARBA" id="ARBA00022857"/>
    </source>
</evidence>
<evidence type="ECO:0000256" key="1">
    <source>
        <dbReference type="ARBA" id="ARBA00006484"/>
    </source>
</evidence>
<evidence type="ECO:0000313" key="5">
    <source>
        <dbReference type="Proteomes" id="UP001140453"/>
    </source>
</evidence>
<accession>A0A9W9D045</accession>
<dbReference type="PROSITE" id="PS00061">
    <property type="entry name" value="ADH_SHORT"/>
    <property type="match status" value="1"/>
</dbReference>